<dbReference type="Proteomes" id="UP001500102">
    <property type="component" value="Unassembled WGS sequence"/>
</dbReference>
<evidence type="ECO:0000313" key="3">
    <source>
        <dbReference type="Proteomes" id="UP001500102"/>
    </source>
</evidence>
<sequence>MTAPYNSEAALAKLKLRRRRRKVRFGKGTIMTDNSGFENSPDEAGTKKKPEEPDLRGRYVEGNYGKAGAQPGRHAEDEEGQYTEGDYGAAGSEGGLPEPLGDKATESGRYVEADYGDAGTIRGRTAESEIGRYSEGDYGADGTVDATRKPGEDSGPHTQK</sequence>
<proteinExistence type="predicted"/>
<organism evidence="2 3">
    <name type="scientific">Arthrobacter humicola</name>
    <dbReference type="NCBI Taxonomy" id="409291"/>
    <lineage>
        <taxon>Bacteria</taxon>
        <taxon>Bacillati</taxon>
        <taxon>Actinomycetota</taxon>
        <taxon>Actinomycetes</taxon>
        <taxon>Micrococcales</taxon>
        <taxon>Micrococcaceae</taxon>
        <taxon>Arthrobacter</taxon>
    </lineage>
</organism>
<comment type="caution">
    <text evidence="2">The sequence shown here is derived from an EMBL/GenBank/DDBJ whole genome shotgun (WGS) entry which is preliminary data.</text>
</comment>
<dbReference type="EMBL" id="BAAAQB010000041">
    <property type="protein sequence ID" value="GAA2143911.1"/>
    <property type="molecule type" value="Genomic_DNA"/>
</dbReference>
<feature type="compositionally biased region" description="Basic and acidic residues" evidence="1">
    <location>
        <begin position="146"/>
        <end position="160"/>
    </location>
</feature>
<reference evidence="2 3" key="1">
    <citation type="journal article" date="2019" name="Int. J. Syst. Evol. Microbiol.">
        <title>The Global Catalogue of Microorganisms (GCM) 10K type strain sequencing project: providing services to taxonomists for standard genome sequencing and annotation.</title>
        <authorList>
            <consortium name="The Broad Institute Genomics Platform"/>
            <consortium name="The Broad Institute Genome Sequencing Center for Infectious Disease"/>
            <person name="Wu L."/>
            <person name="Ma J."/>
        </authorList>
    </citation>
    <scope>NUCLEOTIDE SEQUENCE [LARGE SCALE GENOMIC DNA]</scope>
    <source>
        <strain evidence="2 3">JCM 15921</strain>
    </source>
</reference>
<feature type="compositionally biased region" description="Basic and acidic residues" evidence="1">
    <location>
        <begin position="124"/>
        <end position="135"/>
    </location>
</feature>
<feature type="region of interest" description="Disordered" evidence="1">
    <location>
        <begin position="121"/>
        <end position="160"/>
    </location>
</feature>
<protein>
    <submittedName>
        <fullName evidence="2">Uncharacterized protein</fullName>
    </submittedName>
</protein>
<accession>A0ABN2ZL48</accession>
<gene>
    <name evidence="2" type="ORF">GCM10009825_34790</name>
</gene>
<name>A0ABN2ZL48_9MICC</name>
<evidence type="ECO:0000313" key="2">
    <source>
        <dbReference type="EMBL" id="GAA2143911.1"/>
    </source>
</evidence>
<feature type="region of interest" description="Disordered" evidence="1">
    <location>
        <begin position="23"/>
        <end position="106"/>
    </location>
</feature>
<evidence type="ECO:0000256" key="1">
    <source>
        <dbReference type="SAM" id="MobiDB-lite"/>
    </source>
</evidence>
<feature type="compositionally biased region" description="Basic and acidic residues" evidence="1">
    <location>
        <begin position="44"/>
        <end position="59"/>
    </location>
</feature>
<keyword evidence="3" id="KW-1185">Reference proteome</keyword>